<dbReference type="GO" id="GO:0016798">
    <property type="term" value="F:hydrolase activity, acting on glycosyl bonds"/>
    <property type="evidence" value="ECO:0007669"/>
    <property type="project" value="UniProtKB-KW"/>
</dbReference>
<dbReference type="GO" id="GO:0051539">
    <property type="term" value="F:4 iron, 4 sulfur cluster binding"/>
    <property type="evidence" value="ECO:0007669"/>
    <property type="project" value="InterPro"/>
</dbReference>
<dbReference type="CDD" id="cd00056">
    <property type="entry name" value="ENDO3c"/>
    <property type="match status" value="1"/>
</dbReference>
<dbReference type="PROSITE" id="PS00764">
    <property type="entry name" value="ENDONUCLEASE_III_1"/>
    <property type="match status" value="1"/>
</dbReference>
<evidence type="ECO:0000313" key="12">
    <source>
        <dbReference type="Proteomes" id="UP000230821"/>
    </source>
</evidence>
<keyword evidence="8" id="KW-0234">DNA repair</keyword>
<evidence type="ECO:0000256" key="7">
    <source>
        <dbReference type="ARBA" id="ARBA00023014"/>
    </source>
</evidence>
<sequence length="251" mass="28981">MYKLYRKYDNFLSLCGGRYLKLKHYEHFSMNHLAQKTSQVVTILDRTIGTPPHDPHLPPLENLMLTLLSQNTNDVNRDKAYQSLRQQFPTWKEVMDAETQDVAEAIRIAGLANQKSQRMQDILRWIHRQYGVLNLDALCRMDPQEAINTFCRLKGIGIKTISVVLAFSCGVDIFPVDTHVHRLCNRIGLVKPATKSAEQTFERMQILVPEGQSFSFHLQLIHHGRTICRARKPLCDVCPLQLLCDYYKELS</sequence>
<dbReference type="InterPro" id="IPR011257">
    <property type="entry name" value="DNA_glycosylase"/>
</dbReference>
<dbReference type="Pfam" id="PF00730">
    <property type="entry name" value="HhH-GPD"/>
    <property type="match status" value="1"/>
</dbReference>
<evidence type="ECO:0000256" key="8">
    <source>
        <dbReference type="ARBA" id="ARBA00023204"/>
    </source>
</evidence>
<accession>A0A2G6KD53</accession>
<keyword evidence="9" id="KW-0326">Glycosidase</keyword>
<comment type="caution">
    <text evidence="11">The sequence shown here is derived from an EMBL/GenBank/DDBJ whole genome shotgun (WGS) entry which is preliminary data.</text>
</comment>
<dbReference type="PIRSF" id="PIRSF001435">
    <property type="entry name" value="Nth"/>
    <property type="match status" value="1"/>
</dbReference>
<organism evidence="11 12">
    <name type="scientific">candidate division KSB3 bacterium</name>
    <dbReference type="NCBI Taxonomy" id="2044937"/>
    <lineage>
        <taxon>Bacteria</taxon>
        <taxon>candidate division KSB3</taxon>
    </lineage>
</organism>
<dbReference type="AlphaFoldDB" id="A0A2G6KD53"/>
<dbReference type="PANTHER" id="PTHR47203">
    <property type="match status" value="1"/>
</dbReference>
<keyword evidence="6" id="KW-0408">Iron</keyword>
<dbReference type="InterPro" id="IPR023170">
    <property type="entry name" value="HhH_base_excis_C"/>
</dbReference>
<evidence type="ECO:0000256" key="6">
    <source>
        <dbReference type="ARBA" id="ARBA00023004"/>
    </source>
</evidence>
<keyword evidence="7" id="KW-0411">Iron-sulfur</keyword>
<reference evidence="11 12" key="1">
    <citation type="submission" date="2017-10" db="EMBL/GenBank/DDBJ databases">
        <title>Novel microbial diversity and functional potential in the marine mammal oral microbiome.</title>
        <authorList>
            <person name="Dudek N.K."/>
            <person name="Sun C.L."/>
            <person name="Burstein D."/>
            <person name="Kantor R.S."/>
            <person name="Aliaga Goltsman D.S."/>
            <person name="Bik E.M."/>
            <person name="Thomas B.C."/>
            <person name="Banfield J.F."/>
            <person name="Relman D.A."/>
        </authorList>
    </citation>
    <scope>NUCLEOTIDE SEQUENCE [LARGE SCALE GENOMIC DNA]</scope>
    <source>
        <strain evidence="11">DOLJORAL78_47_16</strain>
    </source>
</reference>
<gene>
    <name evidence="11" type="ORF">CSA56_10760</name>
</gene>
<proteinExistence type="inferred from homology"/>
<dbReference type="GO" id="GO:0006284">
    <property type="term" value="P:base-excision repair"/>
    <property type="evidence" value="ECO:0007669"/>
    <property type="project" value="InterPro"/>
</dbReference>
<dbReference type="PANTHER" id="PTHR47203:SF1">
    <property type="entry name" value="HYPOTHETICAL BASE EXCISION DNA REPAIR PROTEIN (EUROFUNG)"/>
    <property type="match status" value="1"/>
</dbReference>
<dbReference type="SUPFAM" id="SSF48150">
    <property type="entry name" value="DNA-glycosylase"/>
    <property type="match status" value="1"/>
</dbReference>
<dbReference type="EMBL" id="PDSK01000096">
    <property type="protein sequence ID" value="PIE33591.1"/>
    <property type="molecule type" value="Genomic_DNA"/>
</dbReference>
<evidence type="ECO:0000256" key="5">
    <source>
        <dbReference type="ARBA" id="ARBA00022801"/>
    </source>
</evidence>
<dbReference type="SMART" id="SM00478">
    <property type="entry name" value="ENDO3c"/>
    <property type="match status" value="1"/>
</dbReference>
<evidence type="ECO:0000256" key="3">
    <source>
        <dbReference type="ARBA" id="ARBA00022723"/>
    </source>
</evidence>
<comment type="similarity">
    <text evidence="2">Belongs to the Nth/MutY family.</text>
</comment>
<keyword evidence="4" id="KW-0227">DNA damage</keyword>
<comment type="cofactor">
    <cofactor evidence="1">
        <name>[4Fe-4S] cluster</name>
        <dbReference type="ChEBI" id="CHEBI:49883"/>
    </cofactor>
</comment>
<protein>
    <recommendedName>
        <fullName evidence="10">HhH-GPD domain-containing protein</fullName>
    </recommendedName>
</protein>
<feature type="domain" description="HhH-GPD" evidence="10">
    <location>
        <begin position="68"/>
        <end position="226"/>
    </location>
</feature>
<dbReference type="GO" id="GO:0140097">
    <property type="term" value="F:catalytic activity, acting on DNA"/>
    <property type="evidence" value="ECO:0007669"/>
    <property type="project" value="UniProtKB-ARBA"/>
</dbReference>
<dbReference type="Gene3D" id="1.10.1670.10">
    <property type="entry name" value="Helix-hairpin-Helix base-excision DNA repair enzymes (C-terminal)"/>
    <property type="match status" value="1"/>
</dbReference>
<keyword evidence="3" id="KW-0479">Metal-binding</keyword>
<evidence type="ECO:0000259" key="10">
    <source>
        <dbReference type="SMART" id="SM00478"/>
    </source>
</evidence>
<name>A0A2G6KD53_9BACT</name>
<evidence type="ECO:0000256" key="2">
    <source>
        <dbReference type="ARBA" id="ARBA00008343"/>
    </source>
</evidence>
<evidence type="ECO:0000256" key="1">
    <source>
        <dbReference type="ARBA" id="ARBA00001966"/>
    </source>
</evidence>
<keyword evidence="5" id="KW-0378">Hydrolase</keyword>
<evidence type="ECO:0000256" key="4">
    <source>
        <dbReference type="ARBA" id="ARBA00022763"/>
    </source>
</evidence>
<evidence type="ECO:0000256" key="9">
    <source>
        <dbReference type="ARBA" id="ARBA00023295"/>
    </source>
</evidence>
<evidence type="ECO:0000313" key="11">
    <source>
        <dbReference type="EMBL" id="PIE33591.1"/>
    </source>
</evidence>
<dbReference type="Proteomes" id="UP000230821">
    <property type="component" value="Unassembled WGS sequence"/>
</dbReference>
<dbReference type="Gene3D" id="1.10.340.30">
    <property type="entry name" value="Hypothetical protein, domain 2"/>
    <property type="match status" value="1"/>
</dbReference>
<dbReference type="InterPro" id="IPR003651">
    <property type="entry name" value="Endonuclease3_FeS-loop_motif"/>
</dbReference>
<dbReference type="InterPro" id="IPR003265">
    <property type="entry name" value="HhH-GPD_domain"/>
</dbReference>
<dbReference type="SMART" id="SM00525">
    <property type="entry name" value="FES"/>
    <property type="match status" value="1"/>
</dbReference>
<dbReference type="InterPro" id="IPR004035">
    <property type="entry name" value="Endouclease-III_FeS-bd_BS"/>
</dbReference>
<dbReference type="GO" id="GO:0046872">
    <property type="term" value="F:metal ion binding"/>
    <property type="evidence" value="ECO:0007669"/>
    <property type="project" value="UniProtKB-KW"/>
</dbReference>